<dbReference type="PANTHER" id="PTHR32507">
    <property type="entry name" value="NA(+)/H(+) ANTIPORTER 1"/>
    <property type="match status" value="1"/>
</dbReference>
<dbReference type="GO" id="GO:0015297">
    <property type="term" value="F:antiporter activity"/>
    <property type="evidence" value="ECO:0007669"/>
    <property type="project" value="UniProtKB-KW"/>
</dbReference>
<dbReference type="GO" id="GO:0005886">
    <property type="term" value="C:plasma membrane"/>
    <property type="evidence" value="ECO:0007669"/>
    <property type="project" value="UniProtKB-SubCell"/>
</dbReference>
<feature type="transmembrane region" description="Helical" evidence="9">
    <location>
        <begin position="163"/>
        <end position="181"/>
    </location>
</feature>
<evidence type="ECO:0000256" key="5">
    <source>
        <dbReference type="ARBA" id="ARBA00022692"/>
    </source>
</evidence>
<evidence type="ECO:0000259" key="10">
    <source>
        <dbReference type="Pfam" id="PF00999"/>
    </source>
</evidence>
<keyword evidence="2" id="KW-0813">Transport</keyword>
<evidence type="ECO:0000256" key="4">
    <source>
        <dbReference type="ARBA" id="ARBA00022475"/>
    </source>
</evidence>
<evidence type="ECO:0000256" key="8">
    <source>
        <dbReference type="ARBA" id="ARBA00023136"/>
    </source>
</evidence>
<dbReference type="GO" id="GO:1902600">
    <property type="term" value="P:proton transmembrane transport"/>
    <property type="evidence" value="ECO:0007669"/>
    <property type="project" value="InterPro"/>
</dbReference>
<feature type="transmembrane region" description="Helical" evidence="9">
    <location>
        <begin position="193"/>
        <end position="216"/>
    </location>
</feature>
<comment type="caution">
    <text evidence="11">The sequence shown here is derived from an EMBL/GenBank/DDBJ whole genome shotgun (WGS) entry which is preliminary data.</text>
</comment>
<feature type="non-terminal residue" evidence="11">
    <location>
        <position position="1"/>
    </location>
</feature>
<feature type="non-terminal residue" evidence="11">
    <location>
        <position position="545"/>
    </location>
</feature>
<dbReference type="Gene3D" id="1.20.1530.20">
    <property type="match status" value="1"/>
</dbReference>
<evidence type="ECO:0000256" key="1">
    <source>
        <dbReference type="ARBA" id="ARBA00004651"/>
    </source>
</evidence>
<evidence type="ECO:0000256" key="7">
    <source>
        <dbReference type="ARBA" id="ARBA00023065"/>
    </source>
</evidence>
<dbReference type="InterPro" id="IPR038770">
    <property type="entry name" value="Na+/solute_symporter_sf"/>
</dbReference>
<evidence type="ECO:0000256" key="9">
    <source>
        <dbReference type="SAM" id="Phobius"/>
    </source>
</evidence>
<name>T0ZMA9_9ZZZZ</name>
<sequence length="545" mass="58969">RANPPVTHSIGLLPAVCAVLLVGVIALASSEWLGIPDLLVSLAGGIAIGPIGLALVNPASHLSWMRDFFILGVCFVLYEGGREIRLPVLRKVGLSVLSLSTLGIVLTAALLAVLAERFWSFGWPLSFILGGAIASTDPAALIPLMRRYALPEKLKQTIIAESACNDVMSALLVFVGLALIGSRTPTWLGGVELFAAEVGVGLLVGLFCGGLFRLLVAHERFGFLAQYAVLMGLINALAAFLVADKLSGSGFLAVFIAGVVAGQGATAESARASREDHAFEMREFGTVTTTLVRLTLFTLLGAFVSSSITALWDHLGTVLWFAFLLMFAIRPLVVWLSTVWDVWARWRPRELWFLCWVRETGVVAAARGWTLAHIRPASCTVSVIDCLRGHLSHACFAGANDRILGSKTRTAHPCHRGDRSPRISRSQWRLTADARDRMFIRISPGSGFRSCGGTGGHFRWDSDQHEPELSLPHRLFRRLFPLFRGPSYRPRHPVELGVCDPSVRCGVLCPSHAGQYGYRASPGGPRVGLCGEPDRMGFRVCGNGV</sequence>
<feature type="transmembrane region" description="Helical" evidence="9">
    <location>
        <begin position="318"/>
        <end position="343"/>
    </location>
</feature>
<feature type="transmembrane region" description="Helical" evidence="9">
    <location>
        <begin position="249"/>
        <end position="270"/>
    </location>
</feature>
<keyword evidence="4" id="KW-1003">Cell membrane</keyword>
<evidence type="ECO:0000256" key="2">
    <source>
        <dbReference type="ARBA" id="ARBA00022448"/>
    </source>
</evidence>
<proteinExistence type="predicted"/>
<evidence type="ECO:0000313" key="11">
    <source>
        <dbReference type="EMBL" id="EQD49476.1"/>
    </source>
</evidence>
<keyword evidence="7" id="KW-0406">Ion transport</keyword>
<gene>
    <name evidence="11" type="ORF">B2A_07680</name>
</gene>
<evidence type="ECO:0000256" key="6">
    <source>
        <dbReference type="ARBA" id="ARBA00022989"/>
    </source>
</evidence>
<reference evidence="11" key="1">
    <citation type="submission" date="2013-08" db="EMBL/GenBank/DDBJ databases">
        <authorList>
            <person name="Mendez C."/>
            <person name="Richter M."/>
            <person name="Ferrer M."/>
            <person name="Sanchez J."/>
        </authorList>
    </citation>
    <scope>NUCLEOTIDE SEQUENCE</scope>
</reference>
<dbReference type="Pfam" id="PF00999">
    <property type="entry name" value="Na_H_Exchanger"/>
    <property type="match status" value="1"/>
</dbReference>
<dbReference type="PANTHER" id="PTHR32507:SF0">
    <property type="entry name" value="NA(+)_H(+) ANTIPORTER 2-RELATED"/>
    <property type="match status" value="1"/>
</dbReference>
<feature type="transmembrane region" description="Helical" evidence="9">
    <location>
        <begin position="92"/>
        <end position="115"/>
    </location>
</feature>
<organism evidence="11">
    <name type="scientific">mine drainage metagenome</name>
    <dbReference type="NCBI Taxonomy" id="410659"/>
    <lineage>
        <taxon>unclassified sequences</taxon>
        <taxon>metagenomes</taxon>
        <taxon>ecological metagenomes</taxon>
    </lineage>
</organism>
<dbReference type="AlphaFoldDB" id="T0ZMA9"/>
<dbReference type="EMBL" id="AUZZ01005510">
    <property type="protein sequence ID" value="EQD49476.1"/>
    <property type="molecule type" value="Genomic_DNA"/>
</dbReference>
<feature type="transmembrane region" description="Helical" evidence="9">
    <location>
        <begin position="291"/>
        <end position="312"/>
    </location>
</feature>
<keyword evidence="8 9" id="KW-0472">Membrane</keyword>
<feature type="domain" description="Cation/H+ exchanger transmembrane" evidence="10">
    <location>
        <begin position="24"/>
        <end position="358"/>
    </location>
</feature>
<keyword evidence="6 9" id="KW-1133">Transmembrane helix</keyword>
<keyword evidence="3" id="KW-0050">Antiport</keyword>
<protein>
    <submittedName>
        <fullName evidence="11">Cation/H+ exchanger</fullName>
    </submittedName>
</protein>
<feature type="transmembrane region" description="Helical" evidence="9">
    <location>
        <begin position="121"/>
        <end position="142"/>
    </location>
</feature>
<dbReference type="InterPro" id="IPR006153">
    <property type="entry name" value="Cation/H_exchanger_TM"/>
</dbReference>
<keyword evidence="5 9" id="KW-0812">Transmembrane</keyword>
<evidence type="ECO:0000256" key="3">
    <source>
        <dbReference type="ARBA" id="ARBA00022449"/>
    </source>
</evidence>
<comment type="subcellular location">
    <subcellularLocation>
        <location evidence="1">Cell membrane</location>
        <topology evidence="1">Multi-pass membrane protein</topology>
    </subcellularLocation>
</comment>
<accession>T0ZMA9</accession>
<feature type="transmembrane region" description="Helical" evidence="9">
    <location>
        <begin position="38"/>
        <end position="56"/>
    </location>
</feature>
<feature type="transmembrane region" description="Helical" evidence="9">
    <location>
        <begin position="6"/>
        <end position="26"/>
    </location>
</feature>
<feature type="transmembrane region" description="Helical" evidence="9">
    <location>
        <begin position="223"/>
        <end position="243"/>
    </location>
</feature>
<reference evidence="11" key="2">
    <citation type="journal article" date="2014" name="ISME J.">
        <title>Microbial stratification in low pH oxic and suboxic macroscopic growths along an acid mine drainage.</title>
        <authorList>
            <person name="Mendez-Garcia C."/>
            <person name="Mesa V."/>
            <person name="Sprenger R.R."/>
            <person name="Richter M."/>
            <person name="Diez M.S."/>
            <person name="Solano J."/>
            <person name="Bargiela R."/>
            <person name="Golyshina O.V."/>
            <person name="Manteca A."/>
            <person name="Ramos J.L."/>
            <person name="Gallego J.R."/>
            <person name="Llorente I."/>
            <person name="Martins Dos Santos V.A."/>
            <person name="Jensen O.N."/>
            <person name="Pelaez A.I."/>
            <person name="Sanchez J."/>
            <person name="Ferrer M."/>
        </authorList>
    </citation>
    <scope>NUCLEOTIDE SEQUENCE</scope>
</reference>